<reference evidence="6" key="1">
    <citation type="journal article" date="2023" name="bioRxiv">
        <title>Scaffold-level genome assemblies of two parasitoid biocontrol wasps reveal the parthenogenesis mechanism and an associated novel virus.</title>
        <authorList>
            <person name="Inwood S."/>
            <person name="Skelly J."/>
            <person name="Guhlin J."/>
            <person name="Harrop T."/>
            <person name="Goldson S."/>
            <person name="Dearden P."/>
        </authorList>
    </citation>
    <scope>NUCLEOTIDE SEQUENCE</scope>
    <source>
        <strain evidence="6">Lincoln</strain>
        <tissue evidence="6">Whole body</tissue>
    </source>
</reference>
<dbReference type="PROSITE" id="PS50166">
    <property type="entry name" value="IMPORTIN_B_NT"/>
    <property type="match status" value="1"/>
</dbReference>
<dbReference type="SUPFAM" id="SSF48371">
    <property type="entry name" value="ARM repeat"/>
    <property type="match status" value="1"/>
</dbReference>
<dbReference type="InterPro" id="IPR001494">
    <property type="entry name" value="Importin-beta_N"/>
</dbReference>
<dbReference type="SMART" id="SM00913">
    <property type="entry name" value="IBN_N"/>
    <property type="match status" value="1"/>
</dbReference>
<name>A0AA39G5G6_MICHY</name>
<dbReference type="PANTHER" id="PTHR10997">
    <property type="entry name" value="IMPORTIN-7, 8, 11"/>
    <property type="match status" value="1"/>
</dbReference>
<evidence type="ECO:0000256" key="3">
    <source>
        <dbReference type="ARBA" id="ARBA00022448"/>
    </source>
</evidence>
<sequence length="986" mass="113558">MNAAVIEVLEKAGSQDPNVLKPAEQTLREWEIQRGFYTTLYNIFSNHSLPVNVRWMAVVYFKNGVNKYWRKNAPNGIAEDEKEFLRRSLITTFDEPVNQVASYIAEIIGKIARLDFPREWDTLIPTLLEVIRGQNSIAQHRALLTLHNVVKTLASKRLLGDRKMFEQLTANMFNFILNSWNTYTESFLILASNGADENQIREPLEMALLLLRILRQLLINGFLREDISKSEDIMLFLKVIFERAKAGLECRKTLMLRGIQIDSLDKFIIHLTKVLSGSLEYHPYSYVELIPATLEFTVFYCFTTAGMSFTYEKFVIQCLNLIKSILTNVNYRRTTGDGYMRPKHMEVTRAIQLRKEFFTPETLKEICSKIVTHYFLLTQSDFEMWDADPEGYAVDIGESPKYNLRACTQMVFVSMFPEFGEAITPVLIDLMQTYYRPVDPNDWGAILMKDAVYLAVGLAAFDLWDDVDFDQWFSTTLKQELEMKDSHYRIIKRRVCWLIGKWTRVKLDPKLRPELYEMMIGALSSEEDLVVRLEASCTLRHALNDFQFVSEEFMPFLERIFTLLFNLLREVTECDTKMQVLHVLSFVIEQVGENIRPYVAPLSAYLPSLWQISENHNMLKCAIISTLVQYVKALRAESAIVEPMIVSMVGLSCDLSQDAHVYLLEDGLELWLAVLENATVLTTGMRDLFRNMPALLDSGLDLVTLGSALNVIQAYVLLSPQEFIGEWGIPIVKGIKSIFMDLRVSDLAPVVTLLEIILKVASERGAQLIKTLLGRIFEIVYLDEDDASRLMNASLVVMARVLICSPDVFAQVVSELTRKIGNEQTEETVLGRLIDIWLRYMFHSVLEKERMKCLAIALCSLLNSNSPPVVFAHFSRIISNIVNVLNDIMVPSFNEEECPYDSLLLANYPGDHQHITEDDEEDYKSEHQTRLEQLCYEDPVHTVCLKDFLQNQLITLRRSIRNDQFEQMISTLRPESDQQLREYIVF</sequence>
<dbReference type="EMBL" id="JAQQBR010000002">
    <property type="protein sequence ID" value="KAK0181396.1"/>
    <property type="molecule type" value="Genomic_DNA"/>
</dbReference>
<keyword evidence="3" id="KW-0813">Transport</keyword>
<keyword evidence="7" id="KW-1185">Reference proteome</keyword>
<dbReference type="InterPro" id="IPR016024">
    <property type="entry name" value="ARM-type_fold"/>
</dbReference>
<gene>
    <name evidence="6" type="ORF">PV327_003686</name>
</gene>
<dbReference type="Pfam" id="PF03810">
    <property type="entry name" value="IBN_N"/>
    <property type="match status" value="1"/>
</dbReference>
<evidence type="ECO:0000313" key="7">
    <source>
        <dbReference type="Proteomes" id="UP001168972"/>
    </source>
</evidence>
<evidence type="ECO:0000256" key="4">
    <source>
        <dbReference type="ARBA" id="ARBA00023242"/>
    </source>
</evidence>
<comment type="subcellular location">
    <subcellularLocation>
        <location evidence="1">Nucleus</location>
    </subcellularLocation>
</comment>
<evidence type="ECO:0000256" key="2">
    <source>
        <dbReference type="ARBA" id="ARBA00007991"/>
    </source>
</evidence>
<dbReference type="GO" id="GO:0006606">
    <property type="term" value="P:protein import into nucleus"/>
    <property type="evidence" value="ECO:0007669"/>
    <property type="project" value="TreeGrafter"/>
</dbReference>
<comment type="caution">
    <text evidence="6">The sequence shown here is derived from an EMBL/GenBank/DDBJ whole genome shotgun (WGS) entry which is preliminary data.</text>
</comment>
<evidence type="ECO:0000313" key="6">
    <source>
        <dbReference type="EMBL" id="KAK0181396.1"/>
    </source>
</evidence>
<organism evidence="6 7">
    <name type="scientific">Microctonus hyperodae</name>
    <name type="common">Parasitoid wasp</name>
    <dbReference type="NCBI Taxonomy" id="165561"/>
    <lineage>
        <taxon>Eukaryota</taxon>
        <taxon>Metazoa</taxon>
        <taxon>Ecdysozoa</taxon>
        <taxon>Arthropoda</taxon>
        <taxon>Hexapoda</taxon>
        <taxon>Insecta</taxon>
        <taxon>Pterygota</taxon>
        <taxon>Neoptera</taxon>
        <taxon>Endopterygota</taxon>
        <taxon>Hymenoptera</taxon>
        <taxon>Apocrita</taxon>
        <taxon>Ichneumonoidea</taxon>
        <taxon>Braconidae</taxon>
        <taxon>Euphorinae</taxon>
        <taxon>Microctonus</taxon>
    </lineage>
</organism>
<dbReference type="InterPro" id="IPR058669">
    <property type="entry name" value="TPR_IPO7/11-like"/>
</dbReference>
<comment type="similarity">
    <text evidence="2">Belongs to the importin beta family.</text>
</comment>
<evidence type="ECO:0000256" key="1">
    <source>
        <dbReference type="ARBA" id="ARBA00004123"/>
    </source>
</evidence>
<accession>A0AA39G5G6</accession>
<dbReference type="AlphaFoldDB" id="A0AA39G5G6"/>
<reference evidence="6" key="2">
    <citation type="submission" date="2023-03" db="EMBL/GenBank/DDBJ databases">
        <authorList>
            <person name="Inwood S.N."/>
            <person name="Skelly J.G."/>
            <person name="Guhlin J."/>
            <person name="Harrop T.W.R."/>
            <person name="Goldson S.G."/>
            <person name="Dearden P.K."/>
        </authorList>
    </citation>
    <scope>NUCLEOTIDE SEQUENCE</scope>
    <source>
        <strain evidence="6">Lincoln</strain>
        <tissue evidence="6">Whole body</tissue>
    </source>
</reference>
<dbReference type="Proteomes" id="UP001168972">
    <property type="component" value="Unassembled WGS sequence"/>
</dbReference>
<feature type="domain" description="Importin N-terminal" evidence="5">
    <location>
        <begin position="23"/>
        <end position="95"/>
    </location>
</feature>
<proteinExistence type="inferred from homology"/>
<dbReference type="GO" id="GO:0005635">
    <property type="term" value="C:nuclear envelope"/>
    <property type="evidence" value="ECO:0007669"/>
    <property type="project" value="TreeGrafter"/>
</dbReference>
<evidence type="ECO:0000259" key="5">
    <source>
        <dbReference type="PROSITE" id="PS50166"/>
    </source>
</evidence>
<protein>
    <recommendedName>
        <fullName evidence="5">Importin N-terminal domain-containing protein</fullName>
    </recommendedName>
</protein>
<dbReference type="Pfam" id="PF25758">
    <property type="entry name" value="TPR_IPO11"/>
    <property type="match status" value="1"/>
</dbReference>
<dbReference type="PANTHER" id="PTHR10997:SF7">
    <property type="entry name" value="IMPORTIN-11"/>
    <property type="match status" value="1"/>
</dbReference>
<dbReference type="GO" id="GO:0031267">
    <property type="term" value="F:small GTPase binding"/>
    <property type="evidence" value="ECO:0007669"/>
    <property type="project" value="InterPro"/>
</dbReference>
<dbReference type="GO" id="GO:0005829">
    <property type="term" value="C:cytosol"/>
    <property type="evidence" value="ECO:0007669"/>
    <property type="project" value="TreeGrafter"/>
</dbReference>
<dbReference type="Gene3D" id="1.25.10.10">
    <property type="entry name" value="Leucine-rich Repeat Variant"/>
    <property type="match status" value="1"/>
</dbReference>
<dbReference type="InterPro" id="IPR011989">
    <property type="entry name" value="ARM-like"/>
</dbReference>
<keyword evidence="4" id="KW-0539">Nucleus</keyword>